<keyword evidence="2" id="KW-0813">Transport</keyword>
<accession>K4KQ12</accession>
<organism evidence="6 7">
    <name type="scientific">Simiduia agarivorans (strain DSM 21679 / JCM 13881 / BCRC 17597 / SA1)</name>
    <dbReference type="NCBI Taxonomy" id="1117647"/>
    <lineage>
        <taxon>Bacteria</taxon>
        <taxon>Pseudomonadati</taxon>
        <taxon>Pseudomonadota</taxon>
        <taxon>Gammaproteobacteria</taxon>
        <taxon>Cellvibrionales</taxon>
        <taxon>Cellvibrionaceae</taxon>
        <taxon>Simiduia</taxon>
    </lineage>
</organism>
<dbReference type="GO" id="GO:0005524">
    <property type="term" value="F:ATP binding"/>
    <property type="evidence" value="ECO:0007669"/>
    <property type="project" value="UniProtKB-KW"/>
</dbReference>
<gene>
    <name evidence="6" type="ordered locus">M5M_16090</name>
</gene>
<evidence type="ECO:0000256" key="4">
    <source>
        <dbReference type="ARBA" id="ARBA00022840"/>
    </source>
</evidence>
<dbReference type="PANTHER" id="PTHR43335:SF4">
    <property type="entry name" value="ABC TRANSPORTER, ATP-BINDING PROTEIN"/>
    <property type="match status" value="1"/>
</dbReference>
<evidence type="ECO:0000256" key="3">
    <source>
        <dbReference type="ARBA" id="ARBA00022741"/>
    </source>
</evidence>
<keyword evidence="3" id="KW-0547">Nucleotide-binding</keyword>
<proteinExistence type="inferred from homology"/>
<feature type="domain" description="ABC transporter" evidence="5">
    <location>
        <begin position="2"/>
        <end position="231"/>
    </location>
</feature>
<dbReference type="PANTHER" id="PTHR43335">
    <property type="entry name" value="ABC TRANSPORTER, ATP-BINDING PROTEIN"/>
    <property type="match status" value="1"/>
</dbReference>
<dbReference type="AlphaFoldDB" id="K4KQ12"/>
<dbReference type="GO" id="GO:0016887">
    <property type="term" value="F:ATP hydrolysis activity"/>
    <property type="evidence" value="ECO:0007669"/>
    <property type="project" value="InterPro"/>
</dbReference>
<keyword evidence="4 6" id="KW-0067">ATP-binding</keyword>
<dbReference type="InterPro" id="IPR027417">
    <property type="entry name" value="P-loop_NTPase"/>
</dbReference>
<evidence type="ECO:0000256" key="2">
    <source>
        <dbReference type="ARBA" id="ARBA00022448"/>
    </source>
</evidence>
<protein>
    <submittedName>
        <fullName evidence="6">ABC transporter ATP-binding protein</fullName>
    </submittedName>
</protein>
<dbReference type="Proteomes" id="UP000000466">
    <property type="component" value="Chromosome"/>
</dbReference>
<dbReference type="Gene3D" id="3.40.50.300">
    <property type="entry name" value="P-loop containing nucleotide triphosphate hydrolases"/>
    <property type="match status" value="1"/>
</dbReference>
<comment type="similarity">
    <text evidence="1">Belongs to the ABC transporter superfamily.</text>
</comment>
<evidence type="ECO:0000256" key="1">
    <source>
        <dbReference type="ARBA" id="ARBA00005417"/>
    </source>
</evidence>
<dbReference type="SMART" id="SM00382">
    <property type="entry name" value="AAA"/>
    <property type="match status" value="1"/>
</dbReference>
<evidence type="ECO:0000259" key="5">
    <source>
        <dbReference type="PROSITE" id="PS50893"/>
    </source>
</evidence>
<evidence type="ECO:0000313" key="6">
    <source>
        <dbReference type="EMBL" id="AFV00351.1"/>
    </source>
</evidence>
<dbReference type="InterPro" id="IPR003593">
    <property type="entry name" value="AAA+_ATPase"/>
</dbReference>
<dbReference type="STRING" id="1117647.M5M_16090"/>
<dbReference type="HOGENOM" id="CLU_000604_1_2_6"/>
<dbReference type="KEGG" id="saga:M5M_16090"/>
<name>K4KQ12_SIMAS</name>
<dbReference type="EMBL" id="CP003746">
    <property type="protein sequence ID" value="AFV00351.1"/>
    <property type="molecule type" value="Genomic_DNA"/>
</dbReference>
<dbReference type="SUPFAM" id="SSF52540">
    <property type="entry name" value="P-loop containing nucleoside triphosphate hydrolases"/>
    <property type="match status" value="1"/>
</dbReference>
<dbReference type="OrthoDB" id="9781337at2"/>
<sequence length="319" mass="35174">MLEVTNLTRFYGDYCAVDDVSFSAKPGEILGLLGHNGAGKTTIMKMISGFLEPDAGSIRFDGQDCTDTPQHLQQQLGYLPESLPVYPELTVANYLDYAADIKGLSGDRKIQAIQQALAVTDLSDTLHKPIQTLSRGYRQRVGVAQAIIGKPKLIILDEPTNGLDPSQIEHMRNAIRALAENSLVILSTHILQEVEALCDRVLIISHGKLAVDESLPQLRQSDQLAVKTNLPESDARKIFMLEGVAQMESIEGGYRLQLHQHQNPEQAAHRVAEAVIKNGHQLFGLMPEKRTLEALFHQITGSLTSTAEEVRKEELSHAE</sequence>
<evidence type="ECO:0000313" key="7">
    <source>
        <dbReference type="Proteomes" id="UP000000466"/>
    </source>
</evidence>
<dbReference type="InterPro" id="IPR003439">
    <property type="entry name" value="ABC_transporter-like_ATP-bd"/>
</dbReference>
<dbReference type="Pfam" id="PF00005">
    <property type="entry name" value="ABC_tran"/>
    <property type="match status" value="1"/>
</dbReference>
<dbReference type="eggNOG" id="COG1131">
    <property type="taxonomic scope" value="Bacteria"/>
</dbReference>
<dbReference type="RefSeq" id="WP_015048503.1">
    <property type="nucleotide sequence ID" value="NC_018868.3"/>
</dbReference>
<dbReference type="PROSITE" id="PS50893">
    <property type="entry name" value="ABC_TRANSPORTER_2"/>
    <property type="match status" value="1"/>
</dbReference>
<keyword evidence="7" id="KW-1185">Reference proteome</keyword>
<reference evidence="6 7" key="1">
    <citation type="journal article" date="2013" name="Genome Announc.">
        <title>Complete genome sequence of Simiduia agarivorans SA1(T), a marine bacterium able to degrade a variety of polysaccharides.</title>
        <authorList>
            <person name="Lin S.Y."/>
            <person name="Shieh W.Y."/>
            <person name="Chen J.S."/>
            <person name="Tang S.L."/>
        </authorList>
    </citation>
    <scope>NUCLEOTIDE SEQUENCE [LARGE SCALE GENOMIC DNA]</scope>
    <source>
        <strain evidence="7">DSM 21679 / JCM 13881 / BCRC 17597 / SA1</strain>
    </source>
</reference>